<feature type="coiled-coil region" evidence="3">
    <location>
        <begin position="89"/>
        <end position="116"/>
    </location>
</feature>
<keyword evidence="2" id="KW-0539">Nucleus</keyword>
<dbReference type="EMBL" id="JAQQWK010000006">
    <property type="protein sequence ID" value="KAK8038843.1"/>
    <property type="molecule type" value="Genomic_DNA"/>
</dbReference>
<organism evidence="6 7">
    <name type="scientific">Apiospora rasikravindrae</name>
    <dbReference type="NCBI Taxonomy" id="990691"/>
    <lineage>
        <taxon>Eukaryota</taxon>
        <taxon>Fungi</taxon>
        <taxon>Dikarya</taxon>
        <taxon>Ascomycota</taxon>
        <taxon>Pezizomycotina</taxon>
        <taxon>Sordariomycetes</taxon>
        <taxon>Xylariomycetidae</taxon>
        <taxon>Amphisphaeriales</taxon>
        <taxon>Apiosporaceae</taxon>
        <taxon>Apiospora</taxon>
    </lineage>
</organism>
<dbReference type="InterPro" id="IPR001138">
    <property type="entry name" value="Zn2Cys6_DnaBD"/>
</dbReference>
<name>A0ABR1SX10_9PEZI</name>
<dbReference type="InterPro" id="IPR036864">
    <property type="entry name" value="Zn2-C6_fun-type_DNA-bd_sf"/>
</dbReference>
<evidence type="ECO:0000259" key="5">
    <source>
        <dbReference type="Pfam" id="PF04082"/>
    </source>
</evidence>
<dbReference type="PANTHER" id="PTHR47256:SF1">
    <property type="entry name" value="ZN(II)2CYS6 TRANSCRIPTION FACTOR (EUROFUNG)"/>
    <property type="match status" value="1"/>
</dbReference>
<dbReference type="Proteomes" id="UP001444661">
    <property type="component" value="Unassembled WGS sequence"/>
</dbReference>
<dbReference type="CDD" id="cd00067">
    <property type="entry name" value="GAL4"/>
    <property type="match status" value="1"/>
</dbReference>
<evidence type="ECO:0000256" key="4">
    <source>
        <dbReference type="SAM" id="MobiDB-lite"/>
    </source>
</evidence>
<dbReference type="PANTHER" id="PTHR47256">
    <property type="entry name" value="ZN(II)2CYS6 TRANSCRIPTION FACTOR (EUROFUNG)-RELATED"/>
    <property type="match status" value="1"/>
</dbReference>
<dbReference type="InterPro" id="IPR053187">
    <property type="entry name" value="Notoamide_regulator"/>
</dbReference>
<keyword evidence="3" id="KW-0175">Coiled coil</keyword>
<evidence type="ECO:0000313" key="6">
    <source>
        <dbReference type="EMBL" id="KAK8038843.1"/>
    </source>
</evidence>
<reference evidence="6 7" key="1">
    <citation type="submission" date="2023-01" db="EMBL/GenBank/DDBJ databases">
        <title>Analysis of 21 Apiospora genomes using comparative genomics revels a genus with tremendous synthesis potential of carbohydrate active enzymes and secondary metabolites.</title>
        <authorList>
            <person name="Sorensen T."/>
        </authorList>
    </citation>
    <scope>NUCLEOTIDE SEQUENCE [LARGE SCALE GENOMIC DNA]</scope>
    <source>
        <strain evidence="6 7">CBS 33761</strain>
    </source>
</reference>
<evidence type="ECO:0000256" key="3">
    <source>
        <dbReference type="SAM" id="Coils"/>
    </source>
</evidence>
<evidence type="ECO:0000313" key="7">
    <source>
        <dbReference type="Proteomes" id="UP001444661"/>
    </source>
</evidence>
<protein>
    <recommendedName>
        <fullName evidence="5">Xylanolytic transcriptional activator regulatory domain-containing protein</fullName>
    </recommendedName>
</protein>
<evidence type="ECO:0000256" key="2">
    <source>
        <dbReference type="ARBA" id="ARBA00023242"/>
    </source>
</evidence>
<gene>
    <name evidence="6" type="ORF">PG993_007254</name>
</gene>
<feature type="compositionally biased region" description="Polar residues" evidence="4">
    <location>
        <begin position="14"/>
        <end position="24"/>
    </location>
</feature>
<feature type="domain" description="Xylanolytic transcriptional activator regulatory" evidence="5">
    <location>
        <begin position="252"/>
        <end position="494"/>
    </location>
</feature>
<dbReference type="InterPro" id="IPR007219">
    <property type="entry name" value="XnlR_reg_dom"/>
</dbReference>
<accession>A0ABR1SX10</accession>
<feature type="region of interest" description="Disordered" evidence="4">
    <location>
        <begin position="1"/>
        <end position="33"/>
    </location>
</feature>
<keyword evidence="1" id="KW-0479">Metal-binding</keyword>
<dbReference type="Pfam" id="PF04082">
    <property type="entry name" value="Fungal_trans"/>
    <property type="match status" value="1"/>
</dbReference>
<keyword evidence="7" id="KW-1185">Reference proteome</keyword>
<evidence type="ECO:0000256" key="1">
    <source>
        <dbReference type="ARBA" id="ARBA00022723"/>
    </source>
</evidence>
<dbReference type="CDD" id="cd12148">
    <property type="entry name" value="fungal_TF_MHR"/>
    <property type="match status" value="1"/>
</dbReference>
<proteinExistence type="predicted"/>
<sequence length="723" mass="82157">MSRSLRPLLPAGRGQQNSSDSSPTPQVPKRTASKAACEACRRRKSKVVLPIFHTDRSFSSCTAERPRCAICVERQTPCEYKTLPTETHLTAQRRRLTDLQAKCEAYEDLYTILRSRQGPDADIVLRRIRAGDDVAAIVKTMQAGDLLLQLRLRAPDRFRYEFPYIREMPPNLDGDTWSNPYLGSTLHQKALIHPSPRQSPAVDLETIMSDESQRMFLVPYHTAEMADPKLESADIAKWTAVTPDNLLLRRLLKIYFIFEFPFHPFFHKDLFLDDLLSGDLRFCSPLLVNAVLAAAWHGNSEFKSRAAYWHPDNMGYRFLAEAKRLLELDQGSPKITTVQAAAILNSVCIINGIDELGWPFLLKSLSLARQLDLFVHSRESSRLWQIVAGTTAWSLFNWQAAVCYHNFRPPLVDEPPTCPLPNPDAEPDYYGDVRVKFPGSDTATSISNGAVFRGISEFREIMNEVAQKSFKEPQSSSYITLSDAYGAYGKLQTWYQRLPEALTPDRIALPSHLKLHMHFHILLVGLFEPYAHIEPASNQPAPELIVAKSKACFETLVRIYYLRHGFESYDTTLLQFLPMLAFGTLSDLKDADKKDLDSEKRKSLISTLVLCAKGIWEQGRNYYGAEAVFHFLLGSLRPEDSELSDVLKREVASCDDEDDRMAIMIREVRSQWPIGVYSATKEPIDHSLHEFIRWLEPQASKGKSTETNRFHLTANGGWVRFQP</sequence>
<comment type="caution">
    <text evidence="6">The sequence shown here is derived from an EMBL/GenBank/DDBJ whole genome shotgun (WGS) entry which is preliminary data.</text>
</comment>
<dbReference type="Gene3D" id="4.10.240.10">
    <property type="entry name" value="Zn(2)-C6 fungal-type DNA-binding domain"/>
    <property type="match status" value="1"/>
</dbReference>